<evidence type="ECO:0000256" key="1">
    <source>
        <dbReference type="ARBA" id="ARBA00022723"/>
    </source>
</evidence>
<feature type="compositionally biased region" description="Basic and acidic residues" evidence="5">
    <location>
        <begin position="1648"/>
        <end position="1658"/>
    </location>
</feature>
<dbReference type="Proteomes" id="UP000053317">
    <property type="component" value="Unassembled WGS sequence"/>
</dbReference>
<evidence type="ECO:0000256" key="4">
    <source>
        <dbReference type="ARBA" id="ARBA00022833"/>
    </source>
</evidence>
<feature type="region of interest" description="Disordered" evidence="5">
    <location>
        <begin position="1633"/>
        <end position="1658"/>
    </location>
</feature>
<dbReference type="EMBL" id="LCWF01000025">
    <property type="protein sequence ID" value="KKY27311.1"/>
    <property type="molecule type" value="Genomic_DNA"/>
</dbReference>
<organism evidence="8 9">
    <name type="scientific">Phaeomoniella chlamydospora</name>
    <name type="common">Phaeoacremonium chlamydosporum</name>
    <dbReference type="NCBI Taxonomy" id="158046"/>
    <lineage>
        <taxon>Eukaryota</taxon>
        <taxon>Fungi</taxon>
        <taxon>Dikarya</taxon>
        <taxon>Ascomycota</taxon>
        <taxon>Pezizomycotina</taxon>
        <taxon>Eurotiomycetes</taxon>
        <taxon>Chaetothyriomycetidae</taxon>
        <taxon>Phaeomoniellales</taxon>
        <taxon>Phaeomoniellaceae</taxon>
        <taxon>Phaeomoniella</taxon>
    </lineage>
</organism>
<dbReference type="GO" id="GO:0008270">
    <property type="term" value="F:zinc ion binding"/>
    <property type="evidence" value="ECO:0007669"/>
    <property type="project" value="UniProtKB-KW"/>
</dbReference>
<evidence type="ECO:0000313" key="9">
    <source>
        <dbReference type="Proteomes" id="UP000053317"/>
    </source>
</evidence>
<dbReference type="SUPFAM" id="SSF52540">
    <property type="entry name" value="P-loop containing nucleoside triphosphate hydrolases"/>
    <property type="match status" value="1"/>
</dbReference>
<feature type="region of interest" description="Disordered" evidence="5">
    <location>
        <begin position="1271"/>
        <end position="1498"/>
    </location>
</feature>
<gene>
    <name evidence="8" type="ORF">UCRPC4_g01111</name>
</gene>
<dbReference type="Pfam" id="PF24883">
    <property type="entry name" value="NPHP3_N"/>
    <property type="match status" value="1"/>
</dbReference>
<evidence type="ECO:0000313" key="8">
    <source>
        <dbReference type="EMBL" id="KKY27311.1"/>
    </source>
</evidence>
<dbReference type="Gene3D" id="3.40.50.300">
    <property type="entry name" value="P-loop containing nucleotide triphosphate hydrolases"/>
    <property type="match status" value="1"/>
</dbReference>
<dbReference type="PANTHER" id="PTHR10039">
    <property type="entry name" value="AMELOGENIN"/>
    <property type="match status" value="1"/>
</dbReference>
<keyword evidence="1" id="KW-0479">Metal-binding</keyword>
<comment type="caution">
    <text evidence="8">The sequence shown here is derived from an EMBL/GenBank/DDBJ whole genome shotgun (WGS) entry which is preliminary data.</text>
</comment>
<accession>A0A0G2EZ07</accession>
<proteinExistence type="predicted"/>
<evidence type="ECO:0000256" key="3">
    <source>
        <dbReference type="ARBA" id="ARBA00022771"/>
    </source>
</evidence>
<protein>
    <recommendedName>
        <fullName evidence="10">NACHT domain-containing protein</fullName>
    </recommendedName>
</protein>
<evidence type="ECO:0000256" key="2">
    <source>
        <dbReference type="ARBA" id="ARBA00022737"/>
    </source>
</evidence>
<name>A0A0G2EZ07_PHACM</name>
<feature type="compositionally biased region" description="Basic and acidic residues" evidence="5">
    <location>
        <begin position="1371"/>
        <end position="1380"/>
    </location>
</feature>
<dbReference type="OrthoDB" id="6415790at2759"/>
<evidence type="ECO:0000259" key="6">
    <source>
        <dbReference type="Pfam" id="PF00569"/>
    </source>
</evidence>
<keyword evidence="3" id="KW-0863">Zinc-finger</keyword>
<evidence type="ECO:0000259" key="7">
    <source>
        <dbReference type="Pfam" id="PF24883"/>
    </source>
</evidence>
<feature type="compositionally biased region" description="Basic and acidic residues" evidence="5">
    <location>
        <begin position="1448"/>
        <end position="1461"/>
    </location>
</feature>
<dbReference type="PANTHER" id="PTHR10039:SF17">
    <property type="entry name" value="FUNGAL STAND N-TERMINAL GOODBYE DOMAIN-CONTAINING PROTEIN-RELATED"/>
    <property type="match status" value="1"/>
</dbReference>
<feature type="domain" description="Nephrocystin 3-like N-terminal" evidence="7">
    <location>
        <begin position="265"/>
        <end position="431"/>
    </location>
</feature>
<keyword evidence="4" id="KW-0862">Zinc</keyword>
<dbReference type="InterPro" id="IPR000433">
    <property type="entry name" value="Znf_ZZ"/>
</dbReference>
<feature type="compositionally biased region" description="Low complexity" evidence="5">
    <location>
        <begin position="1465"/>
        <end position="1475"/>
    </location>
</feature>
<keyword evidence="2" id="KW-0677">Repeat</keyword>
<feature type="domain" description="ZZ-type" evidence="6">
    <location>
        <begin position="1524"/>
        <end position="1541"/>
    </location>
</feature>
<sequence>MGSLSIRKGKPGRVEARNGTKRSVGTHEAAGVFDKQRHPETTMNTVMTTIEPCMDWVNTGFQFLADNASGTMVAPAKALAAATAYLIKAAQNVTADLDLIVDCFARIKDAVEQISILQDFVPNHEQFHVRLMNVFTSLLDFCGFATTYFEKFSRRRMYFKTLVSGRSEQISTRCTNVEKTIASFRETVPLSQLALQGELNEKVDDLPQHTVEALMRAVAQNNFDPQSLIPKNNALNKVREFFDLRGGSRSQADARRFRGLAGAYESVFMLSEYKRWHDGRESPFLWINGPSGCGKSYFMYSMIQRLQAEIQDDKNCLLAHFFFLTGQKESQSLRTALCKIIVQIAEQDAKLAQQIAKELPKNKSAKDYEQAVLWKDFMEDILQKALDGSGRTLYLLLDGLDQMDHASRYTLISRFGNFSGERPSIRVVFASDKSLLDDLKDHALNYETIQLADHNALELSLFIDKRYKDSPSLAKFPDKLKRKAKEILISKAQGIFAYIDVVLRRMEQIGPDTTASNLLDSLRPGTEGLYRYMTETLTSGLGGSQLTNVKTFYKWLVFGNRSLTIAELELLVGLDNGPNDFDIQKEVDGIRSSSVLYCEKRANTTRFEAALAQAPGTLPLNVNESGKITEDLNDTFVDFRQPSFKDFLLNLKEKTDLIPDPNLAKVEIFTLLCEVIYGAKRISPTSRANLRNYAVSNFKHHLMEIDMDTANKDQTTKVVEGLARVLKNEDDTTRIIEAVARENRLSIYDQSRFDLYEQFAYSTYKDRTPRQTISAWASKVQYHGGEELSRKAVKWVKDTVRSNGSHLLVPLIAGHVKNWHEKVSVDDAWPCYQLICQATLDAELVRRSKDSLFFWWRPTISQETIDLLKQILAKRKRIMVITPRARIAIALLASSDRFSDANPEYSRQLYEENLNQTLSGAERFYTHLGLAEYYMQKEDYEQAAMHGGVALQQHECEKHPLGSDLDSGRLKQAFSIQASALQKLGPEHELEAVTVYENGLETLGYATSLTDFLDSIVAILSSKSDHLGIIRRVKNWPSELRTAWIGNRTWESMWKQREFRKAVILTRRPDLLIRYYEEAIESFKLLPNEAFIRFELAIFYIFDLRVPQLGKSILSDLLKERKAGKTYEGADYVYETIVADARSVLLETLCEEFCTKPDMKPKKAIMGEVRQLYDDLKSIPVLDNVLYDAHFAHFELSLAKMSLDMGSTWDTRKYATTAFKLCVDDLEDHIGGNDSPAFRILGKILAFAGLTVDARIALSLQLSSVDEKYVDRDDGVSSRSSDSGSDTDSDSESSIHSDEVDDEDVQSVIEADGVTKTNGVAHDEAESRKATQAKTVDVEEATTVPNGEKKEPVTDISTPPAPRTSTTETTNAEKTEEEPSQKPISNGVDDVETPNSFSEDAAAPGETAKKRQNDTSPPSKIIESVPPSPTAKLERSVEPGAVAPEMNGEARTEEKGKEKHNGKPTTTTAAATAAAEKTPELPAEDEENKTSEYDEGSSISCSGDCAFKWYYTWTTTNEPNLPIYRCLGCRDTDLCQSCFDVQKEYTNGTGEGFWGLVCPGGPEHEYIRQPIEGWLGVKSGVIYMEGSDQKTFRDWLDSVKKRFAIVNWRSLVATKMQLKEVKGGALIGIGVSKEEEGEGEGEAGGEVVGKEVEEKKDA</sequence>
<evidence type="ECO:0008006" key="10">
    <source>
        <dbReference type="Google" id="ProtNLM"/>
    </source>
</evidence>
<keyword evidence="9" id="KW-1185">Reference proteome</keyword>
<reference evidence="8 9" key="2">
    <citation type="submission" date="2015-05" db="EMBL/GenBank/DDBJ databases">
        <authorList>
            <person name="Morales-Cruz A."/>
            <person name="Amrine K.C."/>
            <person name="Cantu D."/>
        </authorList>
    </citation>
    <scope>NUCLEOTIDE SEQUENCE [LARGE SCALE GENOMIC DNA]</scope>
    <source>
        <strain evidence="8">UCRPC4</strain>
    </source>
</reference>
<reference evidence="8 9" key="1">
    <citation type="submission" date="2015-05" db="EMBL/GenBank/DDBJ databases">
        <title>Distinctive expansion of gene families associated with plant cell wall degradation and secondary metabolism in the genomes of grapevine trunk pathogens.</title>
        <authorList>
            <person name="Lawrence D.P."/>
            <person name="Travadon R."/>
            <person name="Rolshausen P.E."/>
            <person name="Baumgartner K."/>
        </authorList>
    </citation>
    <scope>NUCLEOTIDE SEQUENCE [LARGE SCALE GENOMIC DNA]</scope>
    <source>
        <strain evidence="8">UCRPC4</strain>
    </source>
</reference>
<evidence type="ECO:0000256" key="5">
    <source>
        <dbReference type="SAM" id="MobiDB-lite"/>
    </source>
</evidence>
<dbReference type="Pfam" id="PF00569">
    <property type="entry name" value="ZZ"/>
    <property type="match status" value="1"/>
</dbReference>
<feature type="region of interest" description="Disordered" evidence="5">
    <location>
        <begin position="1"/>
        <end position="35"/>
    </location>
</feature>
<dbReference type="InterPro" id="IPR027417">
    <property type="entry name" value="P-loop_NTPase"/>
</dbReference>
<dbReference type="InterPro" id="IPR056884">
    <property type="entry name" value="NPHP3-like_N"/>
</dbReference>